<dbReference type="Gene3D" id="3.30.70.100">
    <property type="match status" value="1"/>
</dbReference>
<evidence type="ECO:0008006" key="3">
    <source>
        <dbReference type="Google" id="ProtNLM"/>
    </source>
</evidence>
<dbReference type="PROSITE" id="PS51257">
    <property type="entry name" value="PROKAR_LIPOPROTEIN"/>
    <property type="match status" value="1"/>
</dbReference>
<proteinExistence type="predicted"/>
<reference evidence="1 2" key="1">
    <citation type="journal article" date="2019" name="Int. J. Syst. Evol. Microbiol.">
        <title>The Global Catalogue of Microorganisms (GCM) 10K type strain sequencing project: providing services to taxonomists for standard genome sequencing and annotation.</title>
        <authorList>
            <consortium name="The Broad Institute Genomics Platform"/>
            <consortium name="The Broad Institute Genome Sequencing Center for Infectious Disease"/>
            <person name="Wu L."/>
            <person name="Ma J."/>
        </authorList>
    </citation>
    <scope>NUCLEOTIDE SEQUENCE [LARGE SCALE GENOMIC DNA]</scope>
    <source>
        <strain evidence="1 2">JCM 16083</strain>
    </source>
</reference>
<comment type="caution">
    <text evidence="1">The sequence shown here is derived from an EMBL/GenBank/DDBJ whole genome shotgun (WGS) entry which is preliminary data.</text>
</comment>
<evidence type="ECO:0000313" key="2">
    <source>
        <dbReference type="Proteomes" id="UP001501126"/>
    </source>
</evidence>
<keyword evidence="2" id="KW-1185">Reference proteome</keyword>
<dbReference type="EMBL" id="BAAAFH010000003">
    <property type="protein sequence ID" value="GAA0874293.1"/>
    <property type="molecule type" value="Genomic_DNA"/>
</dbReference>
<organism evidence="1 2">
    <name type="scientific">Wandonia haliotis</name>
    <dbReference type="NCBI Taxonomy" id="574963"/>
    <lineage>
        <taxon>Bacteria</taxon>
        <taxon>Pseudomonadati</taxon>
        <taxon>Bacteroidota</taxon>
        <taxon>Flavobacteriia</taxon>
        <taxon>Flavobacteriales</taxon>
        <taxon>Crocinitomicaceae</taxon>
        <taxon>Wandonia</taxon>
    </lineage>
</organism>
<gene>
    <name evidence="1" type="ORF">GCM10009118_07010</name>
</gene>
<sequence length="174" mass="18988">MNWKILGFSALLFGTITACEQSENENVAENTSKEVTSDEVFAVEPNSVALVEVQGMSCEMGCGSEIRKGLKSSGAVASTKFVDFDADNETNIARIEFDDADLTDADIKKIIEGLNDGQFTVGAIEINQLEKTSETKTSEVNTEEVKKSEKATATMSETSWEFPNLFDLFSTLVM</sequence>
<protein>
    <recommendedName>
        <fullName evidence="3">HMA domain-containing protein</fullName>
    </recommendedName>
</protein>
<dbReference type="Proteomes" id="UP001501126">
    <property type="component" value="Unassembled WGS sequence"/>
</dbReference>
<name>A0ABN1MN17_9FLAO</name>
<evidence type="ECO:0000313" key="1">
    <source>
        <dbReference type="EMBL" id="GAA0874293.1"/>
    </source>
</evidence>
<accession>A0ABN1MN17</accession>
<dbReference type="RefSeq" id="WP_343785192.1">
    <property type="nucleotide sequence ID" value="NZ_BAAAFH010000003.1"/>
</dbReference>